<dbReference type="GO" id="GO:0005230">
    <property type="term" value="F:extracellular ligand-gated monoatomic ion channel activity"/>
    <property type="evidence" value="ECO:0007669"/>
    <property type="project" value="InterPro"/>
</dbReference>
<evidence type="ECO:0000256" key="1">
    <source>
        <dbReference type="ARBA" id="ARBA00004141"/>
    </source>
</evidence>
<dbReference type="PANTHER" id="PTHR18945">
    <property type="entry name" value="NEUROTRANSMITTER GATED ION CHANNEL"/>
    <property type="match status" value="1"/>
</dbReference>
<name>A0A6P8HH79_ACTTE</name>
<keyword evidence="10 11" id="KW-0407">Ion channel</keyword>
<dbReference type="FunFam" id="2.70.170.10:FF:000045">
    <property type="entry name" value="Predicted protein"/>
    <property type="match status" value="1"/>
</dbReference>
<dbReference type="OrthoDB" id="407674at2759"/>
<sequence length="450" mass="51531">MTESTFNKLGGRAALLLMLSIYITKGSNSCAHLGENGKIENVTEIIQNILSKTNHKLCRPITNVSGALVVRTNIKLVSIGDFREADMQFTIEMYFRQSWRDSRLAFGQTRNSTIPSVTLNGELSDTLWQPDTFFENEVEGKIHGLTMKNKYMRIYNDGRVLTSTRITLICSCPMDFRKFPMDEQECGIYFASYGYTTKDIIYDWESQHETWNGKQEIPQFEIRDVALINKTQEFLTGTFSSLGIKLNLSRRLGHYLTRVYIPAILIVMLSWLSFYVDRHSAPARVSLGITTVLTMTTLLIGVGQGSMPVVSYVKALDWYLFVSYFMVFAAFAEYAVINYRDKAYSLEMIKKQRREATAKKTKQNGIAVKKTKPEETPDTIYSNAVHHEVFDISDCPPSSPQQDKRIGILEWINESLSPPEKTDNLAKKIFPLVFIMFNAGYWLYYLVFSR</sequence>
<dbReference type="FunFam" id="1.20.58.390:FF:000138">
    <property type="entry name" value="Predicted protein"/>
    <property type="match status" value="1"/>
</dbReference>
<keyword evidence="6 11" id="KW-0732">Signal</keyword>
<reference evidence="15 16" key="1">
    <citation type="submission" date="2025-04" db="UniProtKB">
        <authorList>
            <consortium name="RefSeq"/>
        </authorList>
    </citation>
    <scope>IDENTIFICATION</scope>
    <source>
        <tissue evidence="15 16">Tentacle</tissue>
    </source>
</reference>
<dbReference type="Gene3D" id="2.70.170.10">
    <property type="entry name" value="Neurotransmitter-gated ion-channel ligand-binding domain"/>
    <property type="match status" value="1"/>
</dbReference>
<keyword evidence="14" id="KW-1185">Reference proteome</keyword>
<dbReference type="RefSeq" id="XP_031551952.1">
    <property type="nucleotide sequence ID" value="XM_031696092.1"/>
</dbReference>
<feature type="transmembrane region" description="Helical" evidence="11">
    <location>
        <begin position="318"/>
        <end position="337"/>
    </location>
</feature>
<evidence type="ECO:0000256" key="7">
    <source>
        <dbReference type="ARBA" id="ARBA00022989"/>
    </source>
</evidence>
<feature type="transmembrane region" description="Helical" evidence="11">
    <location>
        <begin position="287"/>
        <end position="306"/>
    </location>
</feature>
<feature type="domain" description="Neurotransmitter-gated ion-channel transmembrane" evidence="13">
    <location>
        <begin position="259"/>
        <end position="376"/>
    </location>
</feature>
<keyword evidence="4" id="KW-1003">Cell membrane</keyword>
<keyword evidence="8 11" id="KW-0406">Ion transport</keyword>
<keyword evidence="7 11" id="KW-1133">Transmembrane helix</keyword>
<keyword evidence="5 11" id="KW-0812">Transmembrane</keyword>
<dbReference type="NCBIfam" id="TIGR00860">
    <property type="entry name" value="LIC"/>
    <property type="match status" value="1"/>
</dbReference>
<dbReference type="InterPro" id="IPR006201">
    <property type="entry name" value="Neur_channel"/>
</dbReference>
<dbReference type="KEGG" id="aten:116289210"/>
<feature type="transmembrane region" description="Helical" evidence="11">
    <location>
        <begin position="429"/>
        <end position="447"/>
    </location>
</feature>
<feature type="signal peptide" evidence="11">
    <location>
        <begin position="1"/>
        <end position="26"/>
    </location>
</feature>
<dbReference type="PROSITE" id="PS00236">
    <property type="entry name" value="NEUROTR_ION_CHANNEL"/>
    <property type="match status" value="1"/>
</dbReference>
<dbReference type="Gene3D" id="1.20.58.390">
    <property type="entry name" value="Neurotransmitter-gated ion-channel transmembrane domain"/>
    <property type="match status" value="1"/>
</dbReference>
<evidence type="ECO:0000259" key="12">
    <source>
        <dbReference type="Pfam" id="PF02931"/>
    </source>
</evidence>
<dbReference type="InterPro" id="IPR038050">
    <property type="entry name" value="Neuro_actylchol_rec"/>
</dbReference>
<dbReference type="InterPro" id="IPR018000">
    <property type="entry name" value="Neurotransmitter_ion_chnl_CS"/>
</dbReference>
<dbReference type="InterPro" id="IPR036734">
    <property type="entry name" value="Neur_chan_lig-bd_sf"/>
</dbReference>
<protein>
    <submittedName>
        <fullName evidence="15 16">Glycine receptor subunit alpha-3-like</fullName>
    </submittedName>
</protein>
<keyword evidence="3 11" id="KW-0813">Transport</keyword>
<evidence type="ECO:0000256" key="4">
    <source>
        <dbReference type="ARBA" id="ARBA00022475"/>
    </source>
</evidence>
<dbReference type="GO" id="GO:0004888">
    <property type="term" value="F:transmembrane signaling receptor activity"/>
    <property type="evidence" value="ECO:0007669"/>
    <property type="project" value="InterPro"/>
</dbReference>
<comment type="subcellular location">
    <subcellularLocation>
        <location evidence="2">Cell membrane</location>
    </subcellularLocation>
    <subcellularLocation>
        <location evidence="1">Membrane</location>
        <topology evidence="1">Multi-pass membrane protein</topology>
    </subcellularLocation>
</comment>
<dbReference type="Pfam" id="PF02932">
    <property type="entry name" value="Neur_chan_memb"/>
    <property type="match status" value="1"/>
</dbReference>
<dbReference type="GO" id="GO:0005886">
    <property type="term" value="C:plasma membrane"/>
    <property type="evidence" value="ECO:0007669"/>
    <property type="project" value="UniProtKB-SubCell"/>
</dbReference>
<keyword evidence="9 11" id="KW-0472">Membrane</keyword>
<evidence type="ECO:0000313" key="15">
    <source>
        <dbReference type="RefSeq" id="XP_031551952.1"/>
    </source>
</evidence>
<dbReference type="PRINTS" id="PR00253">
    <property type="entry name" value="GABAARECEPTR"/>
</dbReference>
<evidence type="ECO:0000313" key="14">
    <source>
        <dbReference type="Proteomes" id="UP000515163"/>
    </source>
</evidence>
<gene>
    <name evidence="15 16 17" type="primary">LOC116289210</name>
</gene>
<organism evidence="14 15">
    <name type="scientific">Actinia tenebrosa</name>
    <name type="common">Australian red waratah sea anemone</name>
    <dbReference type="NCBI Taxonomy" id="6105"/>
    <lineage>
        <taxon>Eukaryota</taxon>
        <taxon>Metazoa</taxon>
        <taxon>Cnidaria</taxon>
        <taxon>Anthozoa</taxon>
        <taxon>Hexacorallia</taxon>
        <taxon>Actiniaria</taxon>
        <taxon>Actiniidae</taxon>
        <taxon>Actinia</taxon>
    </lineage>
</organism>
<evidence type="ECO:0000313" key="17">
    <source>
        <dbReference type="RefSeq" id="XP_031551954.1"/>
    </source>
</evidence>
<evidence type="ECO:0000256" key="8">
    <source>
        <dbReference type="ARBA" id="ARBA00023065"/>
    </source>
</evidence>
<dbReference type="Pfam" id="PF02931">
    <property type="entry name" value="Neur_chan_LBD"/>
    <property type="match status" value="1"/>
</dbReference>
<evidence type="ECO:0000256" key="10">
    <source>
        <dbReference type="ARBA" id="ARBA00023303"/>
    </source>
</evidence>
<dbReference type="RefSeq" id="XP_031551953.1">
    <property type="nucleotide sequence ID" value="XM_031696093.1"/>
</dbReference>
<evidence type="ECO:0000256" key="2">
    <source>
        <dbReference type="ARBA" id="ARBA00004236"/>
    </source>
</evidence>
<dbReference type="SUPFAM" id="SSF63712">
    <property type="entry name" value="Nicotinic receptor ligand binding domain-like"/>
    <property type="match status" value="1"/>
</dbReference>
<evidence type="ECO:0000259" key="13">
    <source>
        <dbReference type="Pfam" id="PF02932"/>
    </source>
</evidence>
<dbReference type="RefSeq" id="XP_031551954.1">
    <property type="nucleotide sequence ID" value="XM_031696094.1"/>
</dbReference>
<dbReference type="Proteomes" id="UP000515163">
    <property type="component" value="Unplaced"/>
</dbReference>
<dbReference type="AlphaFoldDB" id="A0A6P8HH79"/>
<evidence type="ECO:0000256" key="3">
    <source>
        <dbReference type="ARBA" id="ARBA00022448"/>
    </source>
</evidence>
<dbReference type="InterPro" id="IPR006202">
    <property type="entry name" value="Neur_chan_lig-bd"/>
</dbReference>
<feature type="domain" description="Neurotransmitter-gated ion-channel ligand-binding" evidence="12">
    <location>
        <begin position="44"/>
        <end position="251"/>
    </location>
</feature>
<evidence type="ECO:0000256" key="11">
    <source>
        <dbReference type="RuleBase" id="RU000687"/>
    </source>
</evidence>
<dbReference type="GeneID" id="116289210"/>
<evidence type="ECO:0000256" key="9">
    <source>
        <dbReference type="ARBA" id="ARBA00023136"/>
    </source>
</evidence>
<evidence type="ECO:0000256" key="6">
    <source>
        <dbReference type="ARBA" id="ARBA00022729"/>
    </source>
</evidence>
<comment type="similarity">
    <text evidence="11">Belongs to the ligand-gated ion channel (TC 1.A.9) family.</text>
</comment>
<dbReference type="CDD" id="cd19049">
    <property type="entry name" value="LGIC_TM_anion"/>
    <property type="match status" value="1"/>
</dbReference>
<dbReference type="InterPro" id="IPR036719">
    <property type="entry name" value="Neuro-gated_channel_TM_sf"/>
</dbReference>
<evidence type="ECO:0000313" key="16">
    <source>
        <dbReference type="RefSeq" id="XP_031551953.1"/>
    </source>
</evidence>
<proteinExistence type="inferred from homology"/>
<dbReference type="InterPro" id="IPR006029">
    <property type="entry name" value="Neurotrans-gated_channel_TM"/>
</dbReference>
<dbReference type="InterPro" id="IPR006028">
    <property type="entry name" value="GABAA/Glycine_rcpt"/>
</dbReference>
<evidence type="ECO:0000256" key="5">
    <source>
        <dbReference type="ARBA" id="ARBA00022692"/>
    </source>
</evidence>
<dbReference type="PRINTS" id="PR00252">
    <property type="entry name" value="NRIONCHANNEL"/>
</dbReference>
<accession>A0A6P8HH79</accession>
<dbReference type="CDD" id="cd18990">
    <property type="entry name" value="LGIC_ECD_GABAAR"/>
    <property type="match status" value="1"/>
</dbReference>
<feature type="chain" id="PRO_5044519109" evidence="11">
    <location>
        <begin position="27"/>
        <end position="450"/>
    </location>
</feature>
<dbReference type="SUPFAM" id="SSF90112">
    <property type="entry name" value="Neurotransmitter-gated ion-channel transmembrane pore"/>
    <property type="match status" value="1"/>
</dbReference>
<feature type="transmembrane region" description="Helical" evidence="11">
    <location>
        <begin position="255"/>
        <end position="275"/>
    </location>
</feature>